<name>A0A812PQD0_9DINO</name>
<proteinExistence type="predicted"/>
<dbReference type="EMBL" id="CAJNDS010002158">
    <property type="protein sequence ID" value="CAE7355799.1"/>
    <property type="molecule type" value="Genomic_DNA"/>
</dbReference>
<organism evidence="1 2">
    <name type="scientific">Symbiodinium natans</name>
    <dbReference type="NCBI Taxonomy" id="878477"/>
    <lineage>
        <taxon>Eukaryota</taxon>
        <taxon>Sar</taxon>
        <taxon>Alveolata</taxon>
        <taxon>Dinophyceae</taxon>
        <taxon>Suessiales</taxon>
        <taxon>Symbiodiniaceae</taxon>
        <taxon>Symbiodinium</taxon>
    </lineage>
</organism>
<dbReference type="Proteomes" id="UP000604046">
    <property type="component" value="Unassembled WGS sequence"/>
</dbReference>
<gene>
    <name evidence="1" type="ORF">SNAT2548_LOCUS18922</name>
</gene>
<reference evidence="1" key="1">
    <citation type="submission" date="2021-02" db="EMBL/GenBank/DDBJ databases">
        <authorList>
            <person name="Dougan E. K."/>
            <person name="Rhodes N."/>
            <person name="Thang M."/>
            <person name="Chan C."/>
        </authorList>
    </citation>
    <scope>NUCLEOTIDE SEQUENCE</scope>
</reference>
<accession>A0A812PQD0</accession>
<evidence type="ECO:0000313" key="2">
    <source>
        <dbReference type="Proteomes" id="UP000604046"/>
    </source>
</evidence>
<protein>
    <submittedName>
        <fullName evidence="1">Uncharacterized protein</fullName>
    </submittedName>
</protein>
<evidence type="ECO:0000313" key="1">
    <source>
        <dbReference type="EMBL" id="CAE7355799.1"/>
    </source>
</evidence>
<sequence>MAKLRFKWSPPFPNLMCTPPAVPLAVGGFRALPAPGRANAFAQPRPSQEPVQVLAGAVSENLHPLFWHVRGTAQYHTQPARRDGRDAQTAFAGRWDGRPVRLLS</sequence>
<dbReference type="AlphaFoldDB" id="A0A812PQD0"/>
<keyword evidence="2" id="KW-1185">Reference proteome</keyword>
<comment type="caution">
    <text evidence="1">The sequence shown here is derived from an EMBL/GenBank/DDBJ whole genome shotgun (WGS) entry which is preliminary data.</text>
</comment>